<sequence length="198" mass="21862">MPPEVEFHAATLDMLGVPADRHPLDVYEVMLPAAVAEWLEVGHLDDLVVLEDRLRVAVDPQRGTDFYVDLDQGDDPPVYDDHGQVSACFSDFLFDLVSAGRLSGRHLSATGPVPSAKSLAWLGGQLKPGPVTRAGDTEIHRFYGRHEYATVRWSADSDAEWRLQADSPEALDALRALVDRVGGVPTRGLLKRLARRKR</sequence>
<dbReference type="EMBL" id="RBIL01000001">
    <property type="protein sequence ID" value="RKQ92298.1"/>
    <property type="molecule type" value="Genomic_DNA"/>
</dbReference>
<organism evidence="1 2">
    <name type="scientific">Solirubrobacter pauli</name>
    <dbReference type="NCBI Taxonomy" id="166793"/>
    <lineage>
        <taxon>Bacteria</taxon>
        <taxon>Bacillati</taxon>
        <taxon>Actinomycetota</taxon>
        <taxon>Thermoleophilia</taxon>
        <taxon>Solirubrobacterales</taxon>
        <taxon>Solirubrobacteraceae</taxon>
        <taxon>Solirubrobacter</taxon>
    </lineage>
</organism>
<protein>
    <submittedName>
        <fullName evidence="1">Uncharacterized protein</fullName>
    </submittedName>
</protein>
<gene>
    <name evidence="1" type="ORF">C8N24_2141</name>
</gene>
<dbReference type="Proteomes" id="UP000278962">
    <property type="component" value="Unassembled WGS sequence"/>
</dbReference>
<comment type="caution">
    <text evidence="1">The sequence shown here is derived from an EMBL/GenBank/DDBJ whole genome shotgun (WGS) entry which is preliminary data.</text>
</comment>
<dbReference type="RefSeq" id="WP_147447739.1">
    <property type="nucleotide sequence ID" value="NZ_RBIL01000001.1"/>
</dbReference>
<evidence type="ECO:0000313" key="1">
    <source>
        <dbReference type="EMBL" id="RKQ92298.1"/>
    </source>
</evidence>
<keyword evidence="2" id="KW-1185">Reference proteome</keyword>
<reference evidence="1 2" key="1">
    <citation type="submission" date="2018-10" db="EMBL/GenBank/DDBJ databases">
        <title>Genomic Encyclopedia of Archaeal and Bacterial Type Strains, Phase II (KMG-II): from individual species to whole genera.</title>
        <authorList>
            <person name="Goeker M."/>
        </authorList>
    </citation>
    <scope>NUCLEOTIDE SEQUENCE [LARGE SCALE GENOMIC DNA]</scope>
    <source>
        <strain evidence="1 2">DSM 14954</strain>
    </source>
</reference>
<dbReference type="AlphaFoldDB" id="A0A660LBB5"/>
<name>A0A660LBB5_9ACTN</name>
<accession>A0A660LBB5</accession>
<proteinExistence type="predicted"/>
<evidence type="ECO:0000313" key="2">
    <source>
        <dbReference type="Proteomes" id="UP000278962"/>
    </source>
</evidence>